<comment type="caution">
    <text evidence="2">The sequence shown here is derived from an EMBL/GenBank/DDBJ whole genome shotgun (WGS) entry which is preliminary data.</text>
</comment>
<proteinExistence type="predicted"/>
<dbReference type="RefSeq" id="WP_139605669.1">
    <property type="nucleotide sequence ID" value="NZ_VDCQ01000052.1"/>
</dbReference>
<keyword evidence="3" id="KW-1185">Reference proteome</keyword>
<organism evidence="2 3">
    <name type="scientific">Paenibacillus hemerocallicola</name>
    <dbReference type="NCBI Taxonomy" id="1172614"/>
    <lineage>
        <taxon>Bacteria</taxon>
        <taxon>Bacillati</taxon>
        <taxon>Bacillota</taxon>
        <taxon>Bacilli</taxon>
        <taxon>Bacillales</taxon>
        <taxon>Paenibacillaceae</taxon>
        <taxon>Paenibacillus</taxon>
    </lineage>
</organism>
<evidence type="ECO:0000259" key="1">
    <source>
        <dbReference type="SMART" id="SM00871"/>
    </source>
</evidence>
<evidence type="ECO:0000313" key="3">
    <source>
        <dbReference type="Proteomes" id="UP000307943"/>
    </source>
</evidence>
<dbReference type="OrthoDB" id="5337216at2"/>
<dbReference type="SUPFAM" id="SSF55136">
    <property type="entry name" value="Probable bacterial effector-binding domain"/>
    <property type="match status" value="1"/>
</dbReference>
<dbReference type="PANTHER" id="PTHR40055">
    <property type="entry name" value="TRANSCRIPTIONAL REGULATOR YGIV-RELATED"/>
    <property type="match status" value="1"/>
</dbReference>
<reference evidence="2 3" key="1">
    <citation type="submission" date="2019-05" db="EMBL/GenBank/DDBJ databases">
        <title>We sequenced the genome of Paenibacillus hemerocallicola KCTC 33185 for further insight into its adaptation and study the phylogeny of Paenibacillus.</title>
        <authorList>
            <person name="Narsing Rao M.P."/>
        </authorList>
    </citation>
    <scope>NUCLEOTIDE SEQUENCE [LARGE SCALE GENOMIC DNA]</scope>
    <source>
        <strain evidence="2 3">KCTC 33185</strain>
    </source>
</reference>
<sequence length="151" mass="17260">MNIKFETLPKYRIAYVRQVGPYGPANTQAMEKLKKWAKGNNLLTESAIILGIPQDNPELTLPDHCRYDACMVISKDFRVDDSICESELSGGKYVICKIKHTAEDIQTAWHEIFPYLQSSGYQIDNKPILERYTGEMLNNDFCEICVPIKPL</sequence>
<gene>
    <name evidence="2" type="ORF">FE784_28575</name>
</gene>
<dbReference type="InterPro" id="IPR010499">
    <property type="entry name" value="AraC_E-bd"/>
</dbReference>
<dbReference type="InterPro" id="IPR011256">
    <property type="entry name" value="Reg_factor_effector_dom_sf"/>
</dbReference>
<dbReference type="Gene3D" id="3.20.80.10">
    <property type="entry name" value="Regulatory factor, effector binding domain"/>
    <property type="match status" value="1"/>
</dbReference>
<accession>A0A5C4T1U4</accession>
<protein>
    <submittedName>
        <fullName evidence="2">DNA gyrase inhibitor</fullName>
    </submittedName>
</protein>
<feature type="domain" description="AraC effector-binding" evidence="1">
    <location>
        <begin position="1"/>
        <end position="149"/>
    </location>
</feature>
<evidence type="ECO:0000313" key="2">
    <source>
        <dbReference type="EMBL" id="TNJ62856.1"/>
    </source>
</evidence>
<dbReference type="Pfam" id="PF06445">
    <property type="entry name" value="GyrI-like"/>
    <property type="match status" value="1"/>
</dbReference>
<dbReference type="InterPro" id="IPR029442">
    <property type="entry name" value="GyrI-like"/>
</dbReference>
<dbReference type="InterPro" id="IPR050908">
    <property type="entry name" value="SmbC-like"/>
</dbReference>
<dbReference type="Proteomes" id="UP000307943">
    <property type="component" value="Unassembled WGS sequence"/>
</dbReference>
<name>A0A5C4T1U4_9BACL</name>
<dbReference type="AlphaFoldDB" id="A0A5C4T1U4"/>
<dbReference type="SMART" id="SM00871">
    <property type="entry name" value="AraC_E_bind"/>
    <property type="match status" value="1"/>
</dbReference>
<dbReference type="EMBL" id="VDCQ01000052">
    <property type="protein sequence ID" value="TNJ62856.1"/>
    <property type="molecule type" value="Genomic_DNA"/>
</dbReference>
<dbReference type="PANTHER" id="PTHR40055:SF1">
    <property type="entry name" value="TRANSCRIPTIONAL REGULATOR YGIV-RELATED"/>
    <property type="match status" value="1"/>
</dbReference>